<evidence type="ECO:0000313" key="2">
    <source>
        <dbReference type="EMBL" id="MDN3205220.1"/>
    </source>
</evidence>
<accession>A0ABT7YFA9</accession>
<proteinExistence type="predicted"/>
<protein>
    <submittedName>
        <fullName evidence="2">SprT-like domain-containing protein</fullName>
    </submittedName>
</protein>
<gene>
    <name evidence="2" type="ORF">QVH07_13735</name>
</gene>
<name>A0ABT7YFA9_9BACT</name>
<dbReference type="Pfam" id="PF10263">
    <property type="entry name" value="SprT-like"/>
    <property type="match status" value="1"/>
</dbReference>
<reference evidence="2" key="1">
    <citation type="submission" date="2023-06" db="EMBL/GenBank/DDBJ databases">
        <title>Robiginitalea aurantiacus sp. nov. and Algoriphagus sediminis sp. nov., isolated from coastal sediment.</title>
        <authorList>
            <person name="Zhou Z.Y."/>
            <person name="An J."/>
            <person name="Jia Y.W."/>
            <person name="Du Z.J."/>
        </authorList>
    </citation>
    <scope>NUCLEOTIDE SEQUENCE</scope>
    <source>
        <strain evidence="2">C2-7</strain>
    </source>
</reference>
<dbReference type="Proteomes" id="UP001171916">
    <property type="component" value="Unassembled WGS sequence"/>
</dbReference>
<evidence type="ECO:0000259" key="1">
    <source>
        <dbReference type="Pfam" id="PF10263"/>
    </source>
</evidence>
<feature type="domain" description="SprT-like" evidence="1">
    <location>
        <begin position="41"/>
        <end position="103"/>
    </location>
</feature>
<organism evidence="2 3">
    <name type="scientific">Algoriphagus sediminis</name>
    <dbReference type="NCBI Taxonomy" id="3057113"/>
    <lineage>
        <taxon>Bacteria</taxon>
        <taxon>Pseudomonadati</taxon>
        <taxon>Bacteroidota</taxon>
        <taxon>Cytophagia</taxon>
        <taxon>Cytophagales</taxon>
        <taxon>Cyclobacteriaceae</taxon>
        <taxon>Algoriphagus</taxon>
    </lineage>
</organism>
<sequence length="205" mass="24012">MDSAEKFRKILDSKIPEPAIAYCEKIWVETPFAFHVTRERKTKLGDFRFRPDKKFQTITINGNLNPYQFLLTFIHEVAHLRAFEDFGRNIKPHGPEWKKTFRSLISPLLNPSIFPQNILVPLRKHMQNPKASSAGDIWLMKEMAKYDVDRDVEKSFLADLPLGSSFELSGRRFRKESVRRTRALCLELSSRRKFYVNLLAKVKPD</sequence>
<dbReference type="RefSeq" id="WP_290001319.1">
    <property type="nucleotide sequence ID" value="NZ_JAUEPH010000006.1"/>
</dbReference>
<dbReference type="EMBL" id="JAUEPH010000006">
    <property type="protein sequence ID" value="MDN3205220.1"/>
    <property type="molecule type" value="Genomic_DNA"/>
</dbReference>
<comment type="caution">
    <text evidence="2">The sequence shown here is derived from an EMBL/GenBank/DDBJ whole genome shotgun (WGS) entry which is preliminary data.</text>
</comment>
<dbReference type="InterPro" id="IPR006640">
    <property type="entry name" value="SprT-like_domain"/>
</dbReference>
<keyword evidence="3" id="KW-1185">Reference proteome</keyword>
<evidence type="ECO:0000313" key="3">
    <source>
        <dbReference type="Proteomes" id="UP001171916"/>
    </source>
</evidence>